<gene>
    <name evidence="2" type="ORF">PsYK624_094580</name>
</gene>
<dbReference type="InterPro" id="IPR011032">
    <property type="entry name" value="GroES-like_sf"/>
</dbReference>
<dbReference type="PANTHER" id="PTHR45348:SF3">
    <property type="entry name" value="ENOYL REDUCTASE (ER) DOMAIN-CONTAINING PROTEIN"/>
    <property type="match status" value="1"/>
</dbReference>
<dbReference type="CDD" id="cd08249">
    <property type="entry name" value="enoyl_reductase_like"/>
    <property type="match status" value="1"/>
</dbReference>
<accession>A0A9P3GFC5</accession>
<evidence type="ECO:0000313" key="3">
    <source>
        <dbReference type="Proteomes" id="UP000703269"/>
    </source>
</evidence>
<dbReference type="AlphaFoldDB" id="A0A9P3GFC5"/>
<dbReference type="InterPro" id="IPR013154">
    <property type="entry name" value="ADH-like_N"/>
</dbReference>
<name>A0A9P3GFC5_9APHY</name>
<dbReference type="PANTHER" id="PTHR45348">
    <property type="entry name" value="HYPOTHETICAL OXIDOREDUCTASE (EUROFUNG)"/>
    <property type="match status" value="1"/>
</dbReference>
<comment type="caution">
    <text evidence="2">The sequence shown here is derived from an EMBL/GenBank/DDBJ whole genome shotgun (WGS) entry which is preliminary data.</text>
</comment>
<dbReference type="EMBL" id="BPQB01000031">
    <property type="protein sequence ID" value="GJE93299.1"/>
    <property type="molecule type" value="Genomic_DNA"/>
</dbReference>
<dbReference type="Pfam" id="PF08240">
    <property type="entry name" value="ADH_N"/>
    <property type="match status" value="1"/>
</dbReference>
<dbReference type="GO" id="GO:0016651">
    <property type="term" value="F:oxidoreductase activity, acting on NAD(P)H"/>
    <property type="evidence" value="ECO:0007669"/>
    <property type="project" value="InterPro"/>
</dbReference>
<evidence type="ECO:0000313" key="2">
    <source>
        <dbReference type="EMBL" id="GJE93299.1"/>
    </source>
</evidence>
<dbReference type="InterPro" id="IPR036291">
    <property type="entry name" value="NAD(P)-bd_dom_sf"/>
</dbReference>
<dbReference type="Gene3D" id="3.90.180.10">
    <property type="entry name" value="Medium-chain alcohol dehydrogenases, catalytic domain"/>
    <property type="match status" value="1"/>
</dbReference>
<reference evidence="2 3" key="1">
    <citation type="submission" date="2021-08" db="EMBL/GenBank/DDBJ databases">
        <title>Draft Genome Sequence of Phanerochaete sordida strain YK-624.</title>
        <authorList>
            <person name="Mori T."/>
            <person name="Dohra H."/>
            <person name="Suzuki T."/>
            <person name="Kawagishi H."/>
            <person name="Hirai H."/>
        </authorList>
    </citation>
    <scope>NUCLEOTIDE SEQUENCE [LARGE SCALE GENOMIC DNA]</scope>
    <source>
        <strain evidence="2 3">YK-624</strain>
    </source>
</reference>
<dbReference type="InterPro" id="IPR047122">
    <property type="entry name" value="Trans-enoyl_RdTase-like"/>
</dbReference>
<dbReference type="Gene3D" id="3.40.50.720">
    <property type="entry name" value="NAD(P)-binding Rossmann-like Domain"/>
    <property type="match status" value="1"/>
</dbReference>
<dbReference type="OrthoDB" id="9992527at2759"/>
<dbReference type="InterPro" id="IPR020843">
    <property type="entry name" value="ER"/>
</dbReference>
<dbReference type="SUPFAM" id="SSF51735">
    <property type="entry name" value="NAD(P)-binding Rossmann-fold domains"/>
    <property type="match status" value="1"/>
</dbReference>
<protein>
    <submittedName>
        <fullName evidence="2">Zinc-binding alcohol dehydrogenase family protein</fullName>
    </submittedName>
</protein>
<dbReference type="Proteomes" id="UP000703269">
    <property type="component" value="Unassembled WGS sequence"/>
</dbReference>
<keyword evidence="3" id="KW-1185">Reference proteome</keyword>
<feature type="domain" description="Enoyl reductase (ER)" evidence="1">
    <location>
        <begin position="10"/>
        <end position="375"/>
    </location>
</feature>
<organism evidence="2 3">
    <name type="scientific">Phanerochaete sordida</name>
    <dbReference type="NCBI Taxonomy" id="48140"/>
    <lineage>
        <taxon>Eukaryota</taxon>
        <taxon>Fungi</taxon>
        <taxon>Dikarya</taxon>
        <taxon>Basidiomycota</taxon>
        <taxon>Agaricomycotina</taxon>
        <taxon>Agaricomycetes</taxon>
        <taxon>Polyporales</taxon>
        <taxon>Phanerochaetaceae</taxon>
        <taxon>Phanerochaete</taxon>
    </lineage>
</organism>
<dbReference type="SMART" id="SM00829">
    <property type="entry name" value="PKS_ER"/>
    <property type="match status" value="1"/>
</dbReference>
<proteinExistence type="predicted"/>
<sequence>MAIHRAVAITAISCLEVIELPTPVPEADEVLVHVHYTALIPYDGYELDRGYALSASDLPRVVGFAGSGLVKAVGKSVKDLKEGDRVATFNISQSKNKAAQEYAVVPRWQVAKIPESVSLHEAASIPDNYLTAMYVVFGGPNLAIPVPSSLVPSSSAPLRAAVDLSAPVLVYGAGSSVGQFLVQAFRLAGFTNIFVTASSHHHAYLRTLGASQCFDYRSPDVVAEVRAAVARTRHGYFTMAVDPIAARGSLIPLVAMLGAPAGLPPARLAILLAYKDGETVTNGAEGAMYRTPPSWLVEALAVKRIETVQVSAFRAGEDPFTRDTVLPLILSRLLEEGRIRANPVRLMKEGSLLDRVNAGLDLLRNNKISGEKVVVDLQE</sequence>
<dbReference type="SUPFAM" id="SSF50129">
    <property type="entry name" value="GroES-like"/>
    <property type="match status" value="1"/>
</dbReference>
<evidence type="ECO:0000259" key="1">
    <source>
        <dbReference type="SMART" id="SM00829"/>
    </source>
</evidence>